<gene>
    <name evidence="1" type="ORF">DVG78_15810</name>
</gene>
<keyword evidence="2" id="KW-1185">Reference proteome</keyword>
<organism evidence="1 2">
    <name type="scientific">Runella aurantiaca</name>
    <dbReference type="NCBI Taxonomy" id="2282308"/>
    <lineage>
        <taxon>Bacteria</taxon>
        <taxon>Pseudomonadati</taxon>
        <taxon>Bacteroidota</taxon>
        <taxon>Cytophagia</taxon>
        <taxon>Cytophagales</taxon>
        <taxon>Spirosomataceae</taxon>
        <taxon>Runella</taxon>
    </lineage>
</organism>
<comment type="caution">
    <text evidence="1">The sequence shown here is derived from an EMBL/GenBank/DDBJ whole genome shotgun (WGS) entry which is preliminary data.</text>
</comment>
<evidence type="ECO:0000313" key="1">
    <source>
        <dbReference type="EMBL" id="RDB05032.1"/>
    </source>
</evidence>
<evidence type="ECO:0000313" key="2">
    <source>
        <dbReference type="Proteomes" id="UP000253141"/>
    </source>
</evidence>
<protein>
    <submittedName>
        <fullName evidence="1">Uncharacterized protein</fullName>
    </submittedName>
</protein>
<dbReference type="AlphaFoldDB" id="A0A369I7L6"/>
<dbReference type="EMBL" id="QPIW01000012">
    <property type="protein sequence ID" value="RDB05032.1"/>
    <property type="molecule type" value="Genomic_DNA"/>
</dbReference>
<dbReference type="Proteomes" id="UP000253141">
    <property type="component" value="Unassembled WGS sequence"/>
</dbReference>
<name>A0A369I7L6_9BACT</name>
<proteinExistence type="predicted"/>
<accession>A0A369I7L6</accession>
<sequence length="156" mass="18019">MKEGESIYHKIKKEEKCCSTKRSVNEHGKTFSINCSDKNINICCVKLDKCLITAISNQKQCDYLFMSDRNNSPTDYSYYFVELKGSGCDAEGAFEQIQQAVNYIKSRFGVIPKHQIWGFIVGGKDTQNMSRLKERFKRDIGKELKHSTGIRYEHKI</sequence>
<dbReference type="OrthoDB" id="948584at2"/>
<dbReference type="RefSeq" id="WP_114462030.1">
    <property type="nucleotide sequence ID" value="NZ_QPIW01000012.1"/>
</dbReference>
<reference evidence="1 2" key="1">
    <citation type="submission" date="2018-07" db="EMBL/GenBank/DDBJ databases">
        <title>Genome analysis of Runella aurantiaca.</title>
        <authorList>
            <person name="Yang X."/>
        </authorList>
    </citation>
    <scope>NUCLEOTIDE SEQUENCE [LARGE SCALE GENOMIC DNA]</scope>
    <source>
        <strain evidence="1 2">YX9</strain>
    </source>
</reference>